<keyword evidence="3" id="KW-1185">Reference proteome</keyword>
<dbReference type="EMBL" id="KV419401">
    <property type="protein sequence ID" value="KZS95678.1"/>
    <property type="molecule type" value="Genomic_DNA"/>
</dbReference>
<dbReference type="InterPro" id="IPR001810">
    <property type="entry name" value="F-box_dom"/>
</dbReference>
<reference evidence="2 3" key="1">
    <citation type="journal article" date="2016" name="Mol. Biol. Evol.">
        <title>Comparative Genomics of Early-Diverging Mushroom-Forming Fungi Provides Insights into the Origins of Lignocellulose Decay Capabilities.</title>
        <authorList>
            <person name="Nagy L.G."/>
            <person name="Riley R."/>
            <person name="Tritt A."/>
            <person name="Adam C."/>
            <person name="Daum C."/>
            <person name="Floudas D."/>
            <person name="Sun H."/>
            <person name="Yadav J.S."/>
            <person name="Pangilinan J."/>
            <person name="Larsson K.H."/>
            <person name="Matsuura K."/>
            <person name="Barry K."/>
            <person name="Labutti K."/>
            <person name="Kuo R."/>
            <person name="Ohm R.A."/>
            <person name="Bhattacharya S.S."/>
            <person name="Shirouzu T."/>
            <person name="Yoshinaga Y."/>
            <person name="Martin F.M."/>
            <person name="Grigoriev I.V."/>
            <person name="Hibbett D.S."/>
        </authorList>
    </citation>
    <scope>NUCLEOTIDE SEQUENCE [LARGE SCALE GENOMIC DNA]</scope>
    <source>
        <strain evidence="2 3">HHB9708</strain>
    </source>
</reference>
<sequence length="560" mass="62915">MPINGRPSLSLPPGILQTNKVPDARTLTRIRTIIGHKEAQIETLLEERARACAIVAALDKKIENIRKDIKEHQALTTPARRLPLEILFEIFHHCKASWPLAPPVLASVCSRWRAAALSESSLWQSLSLTKQWPAHPVEFVDAWLQRSKSKPLHLSFNFSQVYTLNNIDDAQYSVESVWQLVVENIHRVKSLDVIVSDTHLADLMERLGEAEGAPLLQNFNLEIPGPPGCFSSKAPITKSLPPAPRLEIVRLTGASITWDALKPSLPSLRRLTLMDVRGHPPCSMDACLDVINLCPDLEYLRMPLNILHDRIQNRDRPVIRRPSLKELILECYAPIDPGPILDYVNLPNLRSLSMSILGGMSISVNSWPHLSEFVTRSRCPLEDLSISGILVQNDHIQHTLKSLSSLQGLTLRFSSIDDDVLAALTYCSRIHDTDPSLLLCPKLRRIELEHCHKFSGDALVKMIRSRTDKLFVPGKRTAAAAAAPKRYQWINNRLEAITDINATYPRPSNMNYLHVDFCSPIRANHCTQINTLCAASTAKGFGFNSKLCFYESGERYEMAR</sequence>
<dbReference type="SUPFAM" id="SSF52047">
    <property type="entry name" value="RNI-like"/>
    <property type="match status" value="1"/>
</dbReference>
<dbReference type="PANTHER" id="PTHR38926:SF72">
    <property type="entry name" value="IM:7136021-RELATED"/>
    <property type="match status" value="1"/>
</dbReference>
<dbReference type="Proteomes" id="UP000076722">
    <property type="component" value="Unassembled WGS sequence"/>
</dbReference>
<dbReference type="AlphaFoldDB" id="A0A164X6G6"/>
<dbReference type="Gene3D" id="1.20.1280.50">
    <property type="match status" value="1"/>
</dbReference>
<evidence type="ECO:0000259" key="1">
    <source>
        <dbReference type="PROSITE" id="PS50181"/>
    </source>
</evidence>
<evidence type="ECO:0000313" key="2">
    <source>
        <dbReference type="EMBL" id="KZS95678.1"/>
    </source>
</evidence>
<accession>A0A164X6G6</accession>
<feature type="domain" description="F-box" evidence="1">
    <location>
        <begin position="76"/>
        <end position="126"/>
    </location>
</feature>
<organism evidence="2 3">
    <name type="scientific">Sistotremastrum niveocremeum HHB9708</name>
    <dbReference type="NCBI Taxonomy" id="1314777"/>
    <lineage>
        <taxon>Eukaryota</taxon>
        <taxon>Fungi</taxon>
        <taxon>Dikarya</taxon>
        <taxon>Basidiomycota</taxon>
        <taxon>Agaricomycotina</taxon>
        <taxon>Agaricomycetes</taxon>
        <taxon>Sistotremastrales</taxon>
        <taxon>Sistotremastraceae</taxon>
        <taxon>Sertulicium</taxon>
        <taxon>Sertulicium niveocremeum</taxon>
    </lineage>
</organism>
<dbReference type="SUPFAM" id="SSF81383">
    <property type="entry name" value="F-box domain"/>
    <property type="match status" value="1"/>
</dbReference>
<dbReference type="InterPro" id="IPR032675">
    <property type="entry name" value="LRR_dom_sf"/>
</dbReference>
<dbReference type="Gene3D" id="3.80.10.10">
    <property type="entry name" value="Ribonuclease Inhibitor"/>
    <property type="match status" value="1"/>
</dbReference>
<protein>
    <recommendedName>
        <fullName evidence="1">F-box domain-containing protein</fullName>
    </recommendedName>
</protein>
<dbReference type="InterPro" id="IPR036047">
    <property type="entry name" value="F-box-like_dom_sf"/>
</dbReference>
<dbReference type="OrthoDB" id="3269400at2759"/>
<dbReference type="PROSITE" id="PS50181">
    <property type="entry name" value="FBOX"/>
    <property type="match status" value="1"/>
</dbReference>
<proteinExistence type="predicted"/>
<dbReference type="PANTHER" id="PTHR38926">
    <property type="entry name" value="F-BOX DOMAIN CONTAINING PROTEIN, EXPRESSED"/>
    <property type="match status" value="1"/>
</dbReference>
<evidence type="ECO:0000313" key="3">
    <source>
        <dbReference type="Proteomes" id="UP000076722"/>
    </source>
</evidence>
<dbReference type="STRING" id="1314777.A0A164X6G6"/>
<gene>
    <name evidence="2" type="ORF">SISNIDRAFT_483899</name>
</gene>
<name>A0A164X6G6_9AGAM</name>
<dbReference type="Pfam" id="PF12937">
    <property type="entry name" value="F-box-like"/>
    <property type="match status" value="1"/>
</dbReference>